<dbReference type="Gene3D" id="1.20.1440.120">
    <property type="entry name" value="Recombination protein O, C-terminal domain"/>
    <property type="match status" value="1"/>
</dbReference>
<comment type="similarity">
    <text evidence="1 7">Belongs to the RecO family.</text>
</comment>
<dbReference type="SUPFAM" id="SSF57863">
    <property type="entry name" value="ArfGap/RecO-like zinc finger"/>
    <property type="match status" value="1"/>
</dbReference>
<dbReference type="PANTHER" id="PTHR33991">
    <property type="entry name" value="DNA REPAIR PROTEIN RECO"/>
    <property type="match status" value="1"/>
</dbReference>
<accession>D6TEL4</accession>
<dbReference type="InterPro" id="IPR003717">
    <property type="entry name" value="RecO"/>
</dbReference>
<comment type="function">
    <text evidence="7">Involved in DNA repair and RecF pathway recombination.</text>
</comment>
<keyword evidence="3 7" id="KW-0227">DNA damage</keyword>
<dbReference type="InterPro" id="IPR042242">
    <property type="entry name" value="RecO_C"/>
</dbReference>
<keyword evidence="10" id="KW-1185">Reference proteome</keyword>
<organism evidence="9 10">
    <name type="scientific">Ktedonobacter racemifer DSM 44963</name>
    <dbReference type="NCBI Taxonomy" id="485913"/>
    <lineage>
        <taxon>Bacteria</taxon>
        <taxon>Bacillati</taxon>
        <taxon>Chloroflexota</taxon>
        <taxon>Ktedonobacteria</taxon>
        <taxon>Ktedonobacterales</taxon>
        <taxon>Ktedonobacteraceae</taxon>
        <taxon>Ktedonobacter</taxon>
    </lineage>
</organism>
<protein>
    <recommendedName>
        <fullName evidence="2 7">DNA repair protein RecO</fullName>
    </recommendedName>
    <alternativeName>
        <fullName evidence="6 7">Recombination protein O</fullName>
    </alternativeName>
</protein>
<dbReference type="EMBL" id="ADVG01000001">
    <property type="protein sequence ID" value="EFH90387.1"/>
    <property type="molecule type" value="Genomic_DNA"/>
</dbReference>
<evidence type="ECO:0000256" key="5">
    <source>
        <dbReference type="ARBA" id="ARBA00023204"/>
    </source>
</evidence>
<dbReference type="InterPro" id="IPR037278">
    <property type="entry name" value="ARFGAP/RecO"/>
</dbReference>
<evidence type="ECO:0000256" key="6">
    <source>
        <dbReference type="ARBA" id="ARBA00033409"/>
    </source>
</evidence>
<dbReference type="GO" id="GO:0006302">
    <property type="term" value="P:double-strand break repair"/>
    <property type="evidence" value="ECO:0007669"/>
    <property type="project" value="TreeGrafter"/>
</dbReference>
<evidence type="ECO:0000256" key="2">
    <source>
        <dbReference type="ARBA" id="ARBA00021310"/>
    </source>
</evidence>
<dbReference type="eggNOG" id="COG1381">
    <property type="taxonomic scope" value="Bacteria"/>
</dbReference>
<dbReference type="FunCoup" id="D6TEL4">
    <property type="interactions" value="174"/>
</dbReference>
<dbReference type="InParanoid" id="D6TEL4"/>
<feature type="domain" description="DNA replication/recombination mediator RecO N-terminal" evidence="8">
    <location>
        <begin position="6"/>
        <end position="82"/>
    </location>
</feature>
<proteinExistence type="inferred from homology"/>
<dbReference type="Pfam" id="PF11967">
    <property type="entry name" value="RecO_N"/>
    <property type="match status" value="1"/>
</dbReference>
<dbReference type="GO" id="GO:0006310">
    <property type="term" value="P:DNA recombination"/>
    <property type="evidence" value="ECO:0007669"/>
    <property type="project" value="UniProtKB-UniRule"/>
</dbReference>
<dbReference type="SUPFAM" id="SSF50249">
    <property type="entry name" value="Nucleic acid-binding proteins"/>
    <property type="match status" value="1"/>
</dbReference>
<keyword evidence="5 7" id="KW-0234">DNA repair</keyword>
<dbReference type="InterPro" id="IPR012340">
    <property type="entry name" value="NA-bd_OB-fold"/>
</dbReference>
<dbReference type="Pfam" id="PF02565">
    <property type="entry name" value="RecO_C"/>
    <property type="match status" value="2"/>
</dbReference>
<evidence type="ECO:0000256" key="4">
    <source>
        <dbReference type="ARBA" id="ARBA00023172"/>
    </source>
</evidence>
<name>D6TEL4_KTERA</name>
<dbReference type="InterPro" id="IPR022572">
    <property type="entry name" value="DNA_rep/recomb_RecO_N"/>
</dbReference>
<evidence type="ECO:0000256" key="3">
    <source>
        <dbReference type="ARBA" id="ARBA00022763"/>
    </source>
</evidence>
<evidence type="ECO:0000259" key="8">
    <source>
        <dbReference type="Pfam" id="PF11967"/>
    </source>
</evidence>
<gene>
    <name evidence="7" type="primary">recO</name>
    <name evidence="9" type="ORF">Krac_12007</name>
</gene>
<dbReference type="NCBIfam" id="TIGR00613">
    <property type="entry name" value="reco"/>
    <property type="match status" value="2"/>
</dbReference>
<dbReference type="RefSeq" id="WP_007907722.1">
    <property type="nucleotide sequence ID" value="NZ_ADVG01000001.1"/>
</dbReference>
<keyword evidence="4 7" id="KW-0233">DNA recombination</keyword>
<dbReference type="Gene3D" id="2.40.50.140">
    <property type="entry name" value="Nucleic acid-binding proteins"/>
    <property type="match status" value="1"/>
</dbReference>
<sequence length="276" mass="31763">MREQRTYSTDAIILKHSDLGEADRVLTLLTPYKGKIHAVAKGVRRPVSRKSGHLELLCQSRLYIAQGRNLHIITQAQTSDAFLALRQGDDIWYRTCAIYLAELVDRFVEDDTQHEDVYNLLLLALKTLDEDARKVQQQHLDDSSEPEHERDRSMLLLRYFEIYLLSCIGYEPLLRTCAHCDAELEPVVNGFTPSLGGALCPNCSQLWAQKISPNALKVLRLLQRTEWARVPHLRLDPRLHAEVAMAMHGLLRYHLERELKSWSFLEMLISLPPESK</sequence>
<evidence type="ECO:0000256" key="7">
    <source>
        <dbReference type="HAMAP-Rule" id="MF_00201"/>
    </source>
</evidence>
<dbReference type="HAMAP" id="MF_00201">
    <property type="entry name" value="RecO"/>
    <property type="match status" value="1"/>
</dbReference>
<dbReference type="GO" id="GO:0043590">
    <property type="term" value="C:bacterial nucleoid"/>
    <property type="evidence" value="ECO:0007669"/>
    <property type="project" value="TreeGrafter"/>
</dbReference>
<dbReference type="Proteomes" id="UP000004508">
    <property type="component" value="Unassembled WGS sequence"/>
</dbReference>
<dbReference type="OrthoDB" id="9797083at2"/>
<dbReference type="STRING" id="485913.Krac_12007"/>
<evidence type="ECO:0000313" key="9">
    <source>
        <dbReference type="EMBL" id="EFH90387.1"/>
    </source>
</evidence>
<dbReference type="AlphaFoldDB" id="D6TEL4"/>
<evidence type="ECO:0000256" key="1">
    <source>
        <dbReference type="ARBA" id="ARBA00007452"/>
    </source>
</evidence>
<dbReference type="PANTHER" id="PTHR33991:SF1">
    <property type="entry name" value="DNA REPAIR PROTEIN RECO"/>
    <property type="match status" value="1"/>
</dbReference>
<reference evidence="9 10" key="1">
    <citation type="journal article" date="2011" name="Stand. Genomic Sci.">
        <title>Non-contiguous finished genome sequence and contextual data of the filamentous soil bacterium Ktedonobacter racemifer type strain (SOSP1-21).</title>
        <authorList>
            <person name="Chang Y.J."/>
            <person name="Land M."/>
            <person name="Hauser L."/>
            <person name="Chertkov O."/>
            <person name="Del Rio T.G."/>
            <person name="Nolan M."/>
            <person name="Copeland A."/>
            <person name="Tice H."/>
            <person name="Cheng J.F."/>
            <person name="Lucas S."/>
            <person name="Han C."/>
            <person name="Goodwin L."/>
            <person name="Pitluck S."/>
            <person name="Ivanova N."/>
            <person name="Ovchinikova G."/>
            <person name="Pati A."/>
            <person name="Chen A."/>
            <person name="Palaniappan K."/>
            <person name="Mavromatis K."/>
            <person name="Liolios K."/>
            <person name="Brettin T."/>
            <person name="Fiebig A."/>
            <person name="Rohde M."/>
            <person name="Abt B."/>
            <person name="Goker M."/>
            <person name="Detter J.C."/>
            <person name="Woyke T."/>
            <person name="Bristow J."/>
            <person name="Eisen J.A."/>
            <person name="Markowitz V."/>
            <person name="Hugenholtz P."/>
            <person name="Kyrpides N.C."/>
            <person name="Klenk H.P."/>
            <person name="Lapidus A."/>
        </authorList>
    </citation>
    <scope>NUCLEOTIDE SEQUENCE [LARGE SCALE GENOMIC DNA]</scope>
    <source>
        <strain evidence="10">DSM 44963</strain>
    </source>
</reference>
<evidence type="ECO:0000313" key="10">
    <source>
        <dbReference type="Proteomes" id="UP000004508"/>
    </source>
</evidence>
<comment type="caution">
    <text evidence="9">The sequence shown here is derived from an EMBL/GenBank/DDBJ whole genome shotgun (WGS) entry which is preliminary data.</text>
</comment>